<feature type="domain" description="N-acetyltransferase" evidence="3">
    <location>
        <begin position="98"/>
        <end position="227"/>
    </location>
</feature>
<evidence type="ECO:0000259" key="3">
    <source>
        <dbReference type="PROSITE" id="PS51186"/>
    </source>
</evidence>
<keyword evidence="5" id="KW-1185">Reference proteome</keyword>
<evidence type="ECO:0000313" key="4">
    <source>
        <dbReference type="EMBL" id="SMC90380.1"/>
    </source>
</evidence>
<dbReference type="Proteomes" id="UP000192678">
    <property type="component" value="Unassembled WGS sequence"/>
</dbReference>
<dbReference type="STRING" id="475255.SAMN04488101_105108"/>
<dbReference type="InterPro" id="IPR016181">
    <property type="entry name" value="Acyl_CoA_acyltransferase"/>
</dbReference>
<evidence type="ECO:0000256" key="1">
    <source>
        <dbReference type="ARBA" id="ARBA00022679"/>
    </source>
</evidence>
<keyword evidence="2" id="KW-0012">Acyltransferase</keyword>
<organism evidence="4 5">
    <name type="scientific">Pedobacter nyackensis</name>
    <dbReference type="NCBI Taxonomy" id="475255"/>
    <lineage>
        <taxon>Bacteria</taxon>
        <taxon>Pseudomonadati</taxon>
        <taxon>Bacteroidota</taxon>
        <taxon>Sphingobacteriia</taxon>
        <taxon>Sphingobacteriales</taxon>
        <taxon>Sphingobacteriaceae</taxon>
        <taxon>Pedobacter</taxon>
    </lineage>
</organism>
<dbReference type="OrthoDB" id="9797456at2"/>
<dbReference type="RefSeq" id="WP_159452646.1">
    <property type="nucleotide sequence ID" value="NZ_FWYB01000005.1"/>
</dbReference>
<evidence type="ECO:0000256" key="2">
    <source>
        <dbReference type="ARBA" id="ARBA00023315"/>
    </source>
</evidence>
<dbReference type="AlphaFoldDB" id="A0A1W2CYY2"/>
<keyword evidence="1" id="KW-0808">Transferase</keyword>
<dbReference type="EMBL" id="FWYB01000005">
    <property type="protein sequence ID" value="SMC90380.1"/>
    <property type="molecule type" value="Genomic_DNA"/>
</dbReference>
<accession>A0A1W2CYY2</accession>
<name>A0A1W2CYY2_9SPHI</name>
<dbReference type="PROSITE" id="PS51186">
    <property type="entry name" value="GNAT"/>
    <property type="match status" value="1"/>
</dbReference>
<evidence type="ECO:0000313" key="5">
    <source>
        <dbReference type="Proteomes" id="UP000192678"/>
    </source>
</evidence>
<dbReference type="InterPro" id="IPR000182">
    <property type="entry name" value="GNAT_dom"/>
</dbReference>
<dbReference type="SUPFAM" id="SSF55729">
    <property type="entry name" value="Acyl-CoA N-acyltransferases (Nat)"/>
    <property type="match status" value="1"/>
</dbReference>
<dbReference type="GO" id="GO:0016747">
    <property type="term" value="F:acyltransferase activity, transferring groups other than amino-acyl groups"/>
    <property type="evidence" value="ECO:0007669"/>
    <property type="project" value="InterPro"/>
</dbReference>
<dbReference type="InterPro" id="IPR013653">
    <property type="entry name" value="GCN5-like_dom"/>
</dbReference>
<dbReference type="PANTHER" id="PTHR43420:SF3">
    <property type="entry name" value="N-ACETYLTRANSFERASE DOMAIN-CONTAINING PROTEIN"/>
    <property type="match status" value="1"/>
</dbReference>
<sequence length="227" mass="25226">MLQLDNPTWNALTSTHQHFALGADTAKRYPANVLPFVGFDSKALNPFEILKNIVTPGEVIYVVGDLPELPSSWTVSDKIEGDQMVCSQLIDIKYDESTELLKLGAADAPEMYALINRVQPGFYKEDTAKLGSYYGIRVNGQLVAMAGERLKMTGLSEVSAVCTHPDHTGKGYAGQLVSLVCKQMITQDKTPFLHVVSSNERAIKLYERLGFVKRRSIPFWKIKVSED</sequence>
<reference evidence="4 5" key="1">
    <citation type="submission" date="2017-04" db="EMBL/GenBank/DDBJ databases">
        <authorList>
            <person name="Afonso C.L."/>
            <person name="Miller P.J."/>
            <person name="Scott M.A."/>
            <person name="Spackman E."/>
            <person name="Goraichik I."/>
            <person name="Dimitrov K.M."/>
            <person name="Suarez D.L."/>
            <person name="Swayne D.E."/>
        </authorList>
    </citation>
    <scope>NUCLEOTIDE SEQUENCE [LARGE SCALE GENOMIC DNA]</scope>
    <source>
        <strain evidence="4 5">DSM 19625</strain>
    </source>
</reference>
<dbReference type="Pfam" id="PF08445">
    <property type="entry name" value="FR47"/>
    <property type="match status" value="1"/>
</dbReference>
<dbReference type="InterPro" id="IPR050680">
    <property type="entry name" value="YpeA/RimI_acetyltransf"/>
</dbReference>
<proteinExistence type="predicted"/>
<protein>
    <submittedName>
        <fullName evidence="4">FR47-like protein</fullName>
    </submittedName>
</protein>
<dbReference type="Gene3D" id="3.40.630.30">
    <property type="match status" value="1"/>
</dbReference>
<gene>
    <name evidence="4" type="ORF">SAMN04488101_105108</name>
</gene>
<dbReference type="CDD" id="cd04301">
    <property type="entry name" value="NAT_SF"/>
    <property type="match status" value="1"/>
</dbReference>
<dbReference type="PANTHER" id="PTHR43420">
    <property type="entry name" value="ACETYLTRANSFERASE"/>
    <property type="match status" value="1"/>
</dbReference>